<keyword evidence="1" id="KW-0805">Transcription regulation</keyword>
<dbReference type="Pfam" id="PF00196">
    <property type="entry name" value="GerE"/>
    <property type="match status" value="1"/>
</dbReference>
<evidence type="ECO:0000256" key="3">
    <source>
        <dbReference type="ARBA" id="ARBA00023159"/>
    </source>
</evidence>
<evidence type="ECO:0000313" key="7">
    <source>
        <dbReference type="Proteomes" id="UP000240908"/>
    </source>
</evidence>
<dbReference type="InterPro" id="IPR016032">
    <property type="entry name" value="Sig_transdc_resp-reg_C-effctor"/>
</dbReference>
<dbReference type="InterPro" id="IPR000792">
    <property type="entry name" value="Tscrpt_reg_LuxR_C"/>
</dbReference>
<accession>A0ABM6V0I3</accession>
<dbReference type="PROSITE" id="PS50043">
    <property type="entry name" value="HTH_LUXR_2"/>
    <property type="match status" value="1"/>
</dbReference>
<reference evidence="7" key="1">
    <citation type="journal article" date="2018" name="Genome Announc.">
        <title>First complete genome sequence of Yersinia massiliensis.</title>
        <authorList>
            <person name="Thomas M.C."/>
            <person name="Arling V."/>
            <person name="Goji N."/>
            <person name="Janzen T.W."/>
            <person name="Duceppe M.-O."/>
            <person name="Mathews A."/>
            <person name="Carrillo C."/>
            <person name="Amoako K."/>
        </authorList>
    </citation>
    <scope>NUCLEOTIDE SEQUENCE [LARGE SCALE GENOMIC DNA]</scope>
    <source>
        <strain evidence="7">GTA</strain>
        <plasmid evidence="7">unnamed1</plasmid>
    </source>
</reference>
<organism evidence="6 7">
    <name type="scientific">Yersinia massiliensis</name>
    <dbReference type="NCBI Taxonomy" id="419257"/>
    <lineage>
        <taxon>Bacteria</taxon>
        <taxon>Pseudomonadati</taxon>
        <taxon>Pseudomonadota</taxon>
        <taxon>Gammaproteobacteria</taxon>
        <taxon>Enterobacterales</taxon>
        <taxon>Yersiniaceae</taxon>
        <taxon>Yersinia</taxon>
    </lineage>
</organism>
<dbReference type="EMBL" id="CP028488">
    <property type="protein sequence ID" value="AVX40684.1"/>
    <property type="molecule type" value="Genomic_DNA"/>
</dbReference>
<dbReference type="RefSeq" id="WP_088130888.1">
    <property type="nucleotide sequence ID" value="NZ_CP028488.1"/>
</dbReference>
<sequence>MISRLYPPNPHERVFVITHRQFSHFFHYVSILSHVHIIFTDDDLVTIRYKLQSVIYTHGLLYNISRTLPTKPLSASLTPKEWEVLNLVFDEWSGHTIASALNKSQKTISGHKRSAMKKLGVTSMVELMRVRSFFRDK</sequence>
<evidence type="ECO:0000256" key="4">
    <source>
        <dbReference type="ARBA" id="ARBA00023163"/>
    </source>
</evidence>
<keyword evidence="3" id="KW-0010">Activator</keyword>
<dbReference type="Proteomes" id="UP000240908">
    <property type="component" value="Plasmid unnamed1"/>
</dbReference>
<proteinExistence type="predicted"/>
<feature type="domain" description="HTH luxR-type" evidence="5">
    <location>
        <begin position="70"/>
        <end position="137"/>
    </location>
</feature>
<dbReference type="SUPFAM" id="SSF46894">
    <property type="entry name" value="C-terminal effector domain of the bipartite response regulators"/>
    <property type="match status" value="1"/>
</dbReference>
<keyword evidence="4" id="KW-0804">Transcription</keyword>
<protein>
    <submittedName>
        <fullName evidence="6">LuxR family transcriptional regulator</fullName>
    </submittedName>
</protein>
<evidence type="ECO:0000313" key="6">
    <source>
        <dbReference type="EMBL" id="AVX40684.1"/>
    </source>
</evidence>
<dbReference type="SMART" id="SM00421">
    <property type="entry name" value="HTH_LUXR"/>
    <property type="match status" value="1"/>
</dbReference>
<evidence type="ECO:0000256" key="1">
    <source>
        <dbReference type="ARBA" id="ARBA00023015"/>
    </source>
</evidence>
<dbReference type="PANTHER" id="PTHR44688:SF16">
    <property type="entry name" value="DNA-BINDING TRANSCRIPTIONAL ACTIVATOR DEVR_DOSR"/>
    <property type="match status" value="1"/>
</dbReference>
<gene>
    <name evidence="6" type="ORF">DA391_23725</name>
</gene>
<keyword evidence="2" id="KW-0238">DNA-binding</keyword>
<evidence type="ECO:0000256" key="2">
    <source>
        <dbReference type="ARBA" id="ARBA00023125"/>
    </source>
</evidence>
<keyword evidence="6" id="KW-0614">Plasmid</keyword>
<dbReference type="CDD" id="cd06170">
    <property type="entry name" value="LuxR_C_like"/>
    <property type="match status" value="1"/>
</dbReference>
<name>A0ABM6V0I3_9GAMM</name>
<dbReference type="PANTHER" id="PTHR44688">
    <property type="entry name" value="DNA-BINDING TRANSCRIPTIONAL ACTIVATOR DEVR_DOSR"/>
    <property type="match status" value="1"/>
</dbReference>
<keyword evidence="7" id="KW-1185">Reference proteome</keyword>
<geneLocation type="plasmid" evidence="6 7">
    <name>unnamed1</name>
</geneLocation>
<dbReference type="InterPro" id="IPR036388">
    <property type="entry name" value="WH-like_DNA-bd_sf"/>
</dbReference>
<dbReference type="Gene3D" id="1.10.10.10">
    <property type="entry name" value="Winged helix-like DNA-binding domain superfamily/Winged helix DNA-binding domain"/>
    <property type="match status" value="1"/>
</dbReference>
<evidence type="ECO:0000259" key="5">
    <source>
        <dbReference type="PROSITE" id="PS50043"/>
    </source>
</evidence>